<evidence type="ECO:0000313" key="1">
    <source>
        <dbReference type="EMBL" id="KAI9403220.1"/>
    </source>
</evidence>
<gene>
    <name evidence="1" type="ORF">POPTR_001G388001v4</name>
</gene>
<name>A0ACC0TNN6_POPTR</name>
<dbReference type="Proteomes" id="UP000006729">
    <property type="component" value="Chromosome 1"/>
</dbReference>
<organism evidence="1 2">
    <name type="scientific">Populus trichocarpa</name>
    <name type="common">Western balsam poplar</name>
    <name type="synonym">Populus balsamifera subsp. trichocarpa</name>
    <dbReference type="NCBI Taxonomy" id="3694"/>
    <lineage>
        <taxon>Eukaryota</taxon>
        <taxon>Viridiplantae</taxon>
        <taxon>Streptophyta</taxon>
        <taxon>Embryophyta</taxon>
        <taxon>Tracheophyta</taxon>
        <taxon>Spermatophyta</taxon>
        <taxon>Magnoliopsida</taxon>
        <taxon>eudicotyledons</taxon>
        <taxon>Gunneridae</taxon>
        <taxon>Pentapetalae</taxon>
        <taxon>rosids</taxon>
        <taxon>fabids</taxon>
        <taxon>Malpighiales</taxon>
        <taxon>Salicaceae</taxon>
        <taxon>Saliceae</taxon>
        <taxon>Populus</taxon>
    </lineage>
</organism>
<evidence type="ECO:0000313" key="2">
    <source>
        <dbReference type="Proteomes" id="UP000006729"/>
    </source>
</evidence>
<reference evidence="1 2" key="1">
    <citation type="journal article" date="2006" name="Science">
        <title>The genome of black cottonwood, Populus trichocarpa (Torr. &amp; Gray).</title>
        <authorList>
            <person name="Tuskan G.A."/>
            <person name="Difazio S."/>
            <person name="Jansson S."/>
            <person name="Bohlmann J."/>
            <person name="Grigoriev I."/>
            <person name="Hellsten U."/>
            <person name="Putnam N."/>
            <person name="Ralph S."/>
            <person name="Rombauts S."/>
            <person name="Salamov A."/>
            <person name="Schein J."/>
            <person name="Sterck L."/>
            <person name="Aerts A."/>
            <person name="Bhalerao R.R."/>
            <person name="Bhalerao R.P."/>
            <person name="Blaudez D."/>
            <person name="Boerjan W."/>
            <person name="Brun A."/>
            <person name="Brunner A."/>
            <person name="Busov V."/>
            <person name="Campbell M."/>
            <person name="Carlson J."/>
            <person name="Chalot M."/>
            <person name="Chapman J."/>
            <person name="Chen G.L."/>
            <person name="Cooper D."/>
            <person name="Coutinho P.M."/>
            <person name="Couturier J."/>
            <person name="Covert S."/>
            <person name="Cronk Q."/>
            <person name="Cunningham R."/>
            <person name="Davis J."/>
            <person name="Degroeve S."/>
            <person name="Dejardin A."/>
            <person name="Depamphilis C."/>
            <person name="Detter J."/>
            <person name="Dirks B."/>
            <person name="Dubchak I."/>
            <person name="Duplessis S."/>
            <person name="Ehlting J."/>
            <person name="Ellis B."/>
            <person name="Gendler K."/>
            <person name="Goodstein D."/>
            <person name="Gribskov M."/>
            <person name="Grimwood J."/>
            <person name="Groover A."/>
            <person name="Gunter L."/>
            <person name="Hamberger B."/>
            <person name="Heinze B."/>
            <person name="Helariutta Y."/>
            <person name="Henrissat B."/>
            <person name="Holligan D."/>
            <person name="Holt R."/>
            <person name="Huang W."/>
            <person name="Islam-Faridi N."/>
            <person name="Jones S."/>
            <person name="Jones-Rhoades M."/>
            <person name="Jorgensen R."/>
            <person name="Joshi C."/>
            <person name="Kangasjarvi J."/>
            <person name="Karlsson J."/>
            <person name="Kelleher C."/>
            <person name="Kirkpatrick R."/>
            <person name="Kirst M."/>
            <person name="Kohler A."/>
            <person name="Kalluri U."/>
            <person name="Larimer F."/>
            <person name="Leebens-Mack J."/>
            <person name="Leple J.C."/>
            <person name="Locascio P."/>
            <person name="Lou Y."/>
            <person name="Lucas S."/>
            <person name="Martin F."/>
            <person name="Montanini B."/>
            <person name="Napoli C."/>
            <person name="Nelson D.R."/>
            <person name="Nelson C."/>
            <person name="Nieminen K."/>
            <person name="Nilsson O."/>
            <person name="Pereda V."/>
            <person name="Peter G."/>
            <person name="Philippe R."/>
            <person name="Pilate G."/>
            <person name="Poliakov A."/>
            <person name="Razumovskaya J."/>
            <person name="Richardson P."/>
            <person name="Rinaldi C."/>
            <person name="Ritland K."/>
            <person name="Rouze P."/>
            <person name="Ryaboy D."/>
            <person name="Schmutz J."/>
            <person name="Schrader J."/>
            <person name="Segerman B."/>
            <person name="Shin H."/>
            <person name="Siddiqui A."/>
            <person name="Sterky F."/>
            <person name="Terry A."/>
            <person name="Tsai C.J."/>
            <person name="Uberbacher E."/>
            <person name="Unneberg P."/>
            <person name="Vahala J."/>
            <person name="Wall K."/>
            <person name="Wessler S."/>
            <person name="Yang G."/>
            <person name="Yin T."/>
            <person name="Douglas C."/>
            <person name="Marra M."/>
            <person name="Sandberg G."/>
            <person name="Van de Peer Y."/>
            <person name="Rokhsar D."/>
        </authorList>
    </citation>
    <scope>NUCLEOTIDE SEQUENCE [LARGE SCALE GENOMIC DNA]</scope>
    <source>
        <strain evidence="2">cv. Nisqually</strain>
    </source>
</reference>
<protein>
    <submittedName>
        <fullName evidence="1">Uncharacterized protein</fullName>
    </submittedName>
</protein>
<keyword evidence="2" id="KW-1185">Reference proteome</keyword>
<comment type="caution">
    <text evidence="1">The sequence shown here is derived from an EMBL/GenBank/DDBJ whole genome shotgun (WGS) entry which is preliminary data.</text>
</comment>
<accession>A0ACC0TNN6</accession>
<proteinExistence type="predicted"/>
<sequence>MELFVETHVRSQDRQKGVQQYVDNCAQHFVETYNSRLRERYGDDPLTQPNFDPDLWMEVGSFGGPDKNRVYGLSNTTAEKLRSARSVSTVGSSPSVSSTQSKEFLALKQQYERLSTDYAQLNQMVMEIRSKMGDDPCAASFWPYGSGNNQPPPPPPPAPPLF</sequence>
<dbReference type="EMBL" id="CM009290">
    <property type="protein sequence ID" value="KAI9403220.1"/>
    <property type="molecule type" value="Genomic_DNA"/>
</dbReference>